<evidence type="ECO:0000313" key="4">
    <source>
        <dbReference type="Proteomes" id="UP001144205"/>
    </source>
</evidence>
<evidence type="ECO:0000259" key="1">
    <source>
        <dbReference type="PROSITE" id="PS50404"/>
    </source>
</evidence>
<dbReference type="EMBL" id="BROH01000001">
    <property type="protein sequence ID" value="GKY86761.1"/>
    <property type="molecule type" value="Genomic_DNA"/>
</dbReference>
<dbReference type="PROSITE" id="PS50405">
    <property type="entry name" value="GST_CTER"/>
    <property type="match status" value="1"/>
</dbReference>
<comment type="caution">
    <text evidence="3">The sequence shown here is derived from an EMBL/GenBank/DDBJ whole genome shotgun (WGS) entry which is preliminary data.</text>
</comment>
<dbReference type="InterPro" id="IPR036249">
    <property type="entry name" value="Thioredoxin-like_sf"/>
</dbReference>
<feature type="domain" description="GST C-terminal" evidence="2">
    <location>
        <begin position="79"/>
        <end position="196"/>
    </location>
</feature>
<dbReference type="Gene3D" id="1.20.1050.10">
    <property type="match status" value="1"/>
</dbReference>
<reference evidence="3" key="1">
    <citation type="journal article" date="2023" name="Int. J. Syst. Evol. Microbiol.">
        <title>Sinisalibacter aestuarii sp. nov., isolated from estuarine sediment of the Arakawa River.</title>
        <authorList>
            <person name="Arafat S.T."/>
            <person name="Hirano S."/>
            <person name="Sato A."/>
            <person name="Takeuchi K."/>
            <person name="Yasuda T."/>
            <person name="Terahara T."/>
            <person name="Hamada M."/>
            <person name="Kobayashi T."/>
        </authorList>
    </citation>
    <scope>NUCLEOTIDE SEQUENCE</scope>
    <source>
        <strain evidence="3">B-399</strain>
    </source>
</reference>
<dbReference type="Pfam" id="PF13409">
    <property type="entry name" value="GST_N_2"/>
    <property type="match status" value="1"/>
</dbReference>
<dbReference type="PROSITE" id="PS50404">
    <property type="entry name" value="GST_NTER"/>
    <property type="match status" value="1"/>
</dbReference>
<dbReference type="InterPro" id="IPR040079">
    <property type="entry name" value="Glutathione_S-Trfase"/>
</dbReference>
<gene>
    <name evidence="3" type="ORF">STA1M1_06300</name>
</gene>
<dbReference type="Gene3D" id="3.40.30.10">
    <property type="entry name" value="Glutaredoxin"/>
    <property type="match status" value="1"/>
</dbReference>
<accession>A0ABQ5LP94</accession>
<name>A0ABQ5LP94_9RHOB</name>
<dbReference type="InterPro" id="IPR036282">
    <property type="entry name" value="Glutathione-S-Trfase_C_sf"/>
</dbReference>
<dbReference type="PANTHER" id="PTHR44051:SF8">
    <property type="entry name" value="GLUTATHIONE S-TRANSFERASE GSTA"/>
    <property type="match status" value="1"/>
</dbReference>
<dbReference type="PANTHER" id="PTHR44051">
    <property type="entry name" value="GLUTATHIONE S-TRANSFERASE-RELATED"/>
    <property type="match status" value="1"/>
</dbReference>
<dbReference type="SUPFAM" id="SSF47616">
    <property type="entry name" value="GST C-terminal domain-like"/>
    <property type="match status" value="1"/>
</dbReference>
<dbReference type="SFLD" id="SFLDS00019">
    <property type="entry name" value="Glutathione_Transferase_(cytos"/>
    <property type="match status" value="1"/>
</dbReference>
<keyword evidence="4" id="KW-1185">Reference proteome</keyword>
<sequence>MYQVYGNLDTRTFRVLWMLEELGAGYSHIKAAPHSDEARAVNPAGKVPVLIADGVALTDSVAIMSFLADRHGQFTYPCGSTERARQDGFTHFINDELDAALWTAARHSFVLPDDKRVPAVKASLKWEFERSVNELMRRMGEGPFLMGDEMTLPDILAAHCGNWAFGAKFPLTNEAFNAYVKRMRSRAAFKRVRALA</sequence>
<dbReference type="Proteomes" id="UP001144205">
    <property type="component" value="Unassembled WGS sequence"/>
</dbReference>
<evidence type="ECO:0000313" key="3">
    <source>
        <dbReference type="EMBL" id="GKY86761.1"/>
    </source>
</evidence>
<evidence type="ECO:0000259" key="2">
    <source>
        <dbReference type="PROSITE" id="PS50405"/>
    </source>
</evidence>
<feature type="domain" description="GST N-terminal" evidence="1">
    <location>
        <begin position="1"/>
        <end position="75"/>
    </location>
</feature>
<protein>
    <submittedName>
        <fullName evidence="3">Glutathione S-transferase</fullName>
    </submittedName>
</protein>
<dbReference type="InterPro" id="IPR010987">
    <property type="entry name" value="Glutathione-S-Trfase_C-like"/>
</dbReference>
<dbReference type="CDD" id="cd03046">
    <property type="entry name" value="GST_N_GTT1_like"/>
    <property type="match status" value="1"/>
</dbReference>
<dbReference type="RefSeq" id="WP_281840717.1">
    <property type="nucleotide sequence ID" value="NZ_BROH01000001.1"/>
</dbReference>
<dbReference type="InterPro" id="IPR004045">
    <property type="entry name" value="Glutathione_S-Trfase_N"/>
</dbReference>
<organism evidence="3 4">
    <name type="scientific">Sinisalibacter aestuarii</name>
    <dbReference type="NCBI Taxonomy" id="2949426"/>
    <lineage>
        <taxon>Bacteria</taxon>
        <taxon>Pseudomonadati</taxon>
        <taxon>Pseudomonadota</taxon>
        <taxon>Alphaproteobacteria</taxon>
        <taxon>Rhodobacterales</taxon>
        <taxon>Roseobacteraceae</taxon>
        <taxon>Sinisalibacter</taxon>
    </lineage>
</organism>
<dbReference type="SUPFAM" id="SSF52833">
    <property type="entry name" value="Thioredoxin-like"/>
    <property type="match status" value="1"/>
</dbReference>
<proteinExistence type="predicted"/>
<dbReference type="SFLD" id="SFLDG00358">
    <property type="entry name" value="Main_(cytGST)"/>
    <property type="match status" value="1"/>
</dbReference>